<accession>A0A5C6EK74</accession>
<evidence type="ECO:0000313" key="3">
    <source>
        <dbReference type="Proteomes" id="UP000317977"/>
    </source>
</evidence>
<dbReference type="AlphaFoldDB" id="A0A5C6EK74"/>
<proteinExistence type="predicted"/>
<keyword evidence="1" id="KW-0732">Signal</keyword>
<feature type="signal peptide" evidence="1">
    <location>
        <begin position="1"/>
        <end position="25"/>
    </location>
</feature>
<comment type="caution">
    <text evidence="2">The sequence shown here is derived from an EMBL/GenBank/DDBJ whole genome shotgun (WGS) entry which is preliminary data.</text>
</comment>
<name>A0A5C6EK74_9BACT</name>
<gene>
    <name evidence="2" type="ORF">Poly59_48650</name>
</gene>
<keyword evidence="3" id="KW-1185">Reference proteome</keyword>
<sequence precursor="true">MSYESANFAVFLLVVTIVASTNVNAQSASYGPAFPSLVFNPIYYQADFDTEFTHDSTFNLSSTVSPDVRVDDVYDEYNVLLGRVTVSATYSGGTSGALANGATNVTLVKAPDVVEAYGNGVYPDSSMWEAGTKTKWVQEKSYTGVYALRRSFYDPYSGAYTVDYIVNGTGWIFTAATNSNFTVYVP</sequence>
<dbReference type="EMBL" id="SJPX01000005">
    <property type="protein sequence ID" value="TWU48021.1"/>
    <property type="molecule type" value="Genomic_DNA"/>
</dbReference>
<dbReference type="RefSeq" id="WP_146536447.1">
    <property type="nucleotide sequence ID" value="NZ_SJPX01000005.1"/>
</dbReference>
<feature type="chain" id="PRO_5022962235" evidence="1">
    <location>
        <begin position="26"/>
        <end position="186"/>
    </location>
</feature>
<dbReference type="Proteomes" id="UP000317977">
    <property type="component" value="Unassembled WGS sequence"/>
</dbReference>
<evidence type="ECO:0000256" key="1">
    <source>
        <dbReference type="SAM" id="SignalP"/>
    </source>
</evidence>
<evidence type="ECO:0000313" key="2">
    <source>
        <dbReference type="EMBL" id="TWU48021.1"/>
    </source>
</evidence>
<reference evidence="2 3" key="1">
    <citation type="submission" date="2019-02" db="EMBL/GenBank/DDBJ databases">
        <title>Deep-cultivation of Planctomycetes and their phenomic and genomic characterization uncovers novel biology.</title>
        <authorList>
            <person name="Wiegand S."/>
            <person name="Jogler M."/>
            <person name="Boedeker C."/>
            <person name="Pinto D."/>
            <person name="Vollmers J."/>
            <person name="Rivas-Marin E."/>
            <person name="Kohn T."/>
            <person name="Peeters S.H."/>
            <person name="Heuer A."/>
            <person name="Rast P."/>
            <person name="Oberbeckmann S."/>
            <person name="Bunk B."/>
            <person name="Jeske O."/>
            <person name="Meyerdierks A."/>
            <person name="Storesund J.E."/>
            <person name="Kallscheuer N."/>
            <person name="Luecker S."/>
            <person name="Lage O.M."/>
            <person name="Pohl T."/>
            <person name="Merkel B.J."/>
            <person name="Hornburger P."/>
            <person name="Mueller R.-W."/>
            <person name="Bruemmer F."/>
            <person name="Labrenz M."/>
            <person name="Spormann A.M."/>
            <person name="Op Den Camp H."/>
            <person name="Overmann J."/>
            <person name="Amann R."/>
            <person name="Jetten M.S.M."/>
            <person name="Mascher T."/>
            <person name="Medema M.H."/>
            <person name="Devos D.P."/>
            <person name="Kaster A.-K."/>
            <person name="Ovreas L."/>
            <person name="Rohde M."/>
            <person name="Galperin M.Y."/>
            <person name="Jogler C."/>
        </authorList>
    </citation>
    <scope>NUCLEOTIDE SEQUENCE [LARGE SCALE GENOMIC DNA]</scope>
    <source>
        <strain evidence="2 3">Poly59</strain>
    </source>
</reference>
<organism evidence="2 3">
    <name type="scientific">Rubripirellula reticaptiva</name>
    <dbReference type="NCBI Taxonomy" id="2528013"/>
    <lineage>
        <taxon>Bacteria</taxon>
        <taxon>Pseudomonadati</taxon>
        <taxon>Planctomycetota</taxon>
        <taxon>Planctomycetia</taxon>
        <taxon>Pirellulales</taxon>
        <taxon>Pirellulaceae</taxon>
        <taxon>Rubripirellula</taxon>
    </lineage>
</organism>
<protein>
    <submittedName>
        <fullName evidence="2">Uncharacterized protein</fullName>
    </submittedName>
</protein>